<feature type="transmembrane region" description="Helical" evidence="1">
    <location>
        <begin position="316"/>
        <end position="336"/>
    </location>
</feature>
<keyword evidence="1" id="KW-0812">Transmembrane</keyword>
<sequence length="667" mass="78467">MNFQNFPIADDYEAFFDFNNKFFGLKGFWEKIDLVFSQHNEHRIATLRIINLTYFYFSGKVDLAVFRIIGLVFYISSMIFLYLEAAFNLKRFYFFLPIPILMLSFAYAEIYYLAMESLSHFPMIFFTVGTIYTAISRKFTFLPLVFLFFGVFSNGNGILLMPIVFVGLAMQKEYKRLFIWSMFSLLISYIYFYDYESGKSVFKLDIIPYLLKVYPIYIGGIGGFGSLKTNLVLGLLALALILFFVIFRKAYKKELSLTLMLAFYLLTFLIISIKRNEYGTEFLQRGAYLINSVMIFTLLYMLFFKEFLRPWKLESSFKKVTLFFAVIILAGFAYQIKNYRTWIETLKYDERETRNDEMMYLGNTLDLYKDRKTLYNIPLVSNHRIEDLVQKGYFDLDKIKESVVSKIFDSSKFKIRTVSKDCGFEIKKIEGFAIKENPYLRIKGNYYGVFRARSLKLGIILESKGKKSYFLIPALNAHLSLFEEVKAQSVGFDFLLPKKYLPNEDAKISVFSLDDDNLNVCGKWLLFRNDFDYDEYMTKSKVNPLTETIKFKEDTVSRPILEEAFSLNNFHEIVLNLTNLRHTNKSTKYYLIFHGEDGSSFLSVLKPYNTDSRKGVFYTKFEFEQVKKFLKKRNSVFKLDLLANTDGQMFVSHLESVYYFYSKDKVN</sequence>
<keyword evidence="1" id="KW-0472">Membrane</keyword>
<dbReference type="EMBL" id="RJUF01000014">
    <property type="protein sequence ID" value="MCP9762734.1"/>
    <property type="molecule type" value="Genomic_DNA"/>
</dbReference>
<comment type="caution">
    <text evidence="2">The sequence shown here is derived from an EMBL/GenBank/DDBJ whole genome shotgun (WGS) entry which is preliminary data.</text>
</comment>
<accession>A0AAE3H2E9</accession>
<name>A0AAE3H2E9_9BACT</name>
<keyword evidence="1" id="KW-1133">Transmembrane helix</keyword>
<feature type="transmembrane region" description="Helical" evidence="1">
    <location>
        <begin position="231"/>
        <end position="248"/>
    </location>
</feature>
<feature type="transmembrane region" description="Helical" evidence="1">
    <location>
        <begin position="64"/>
        <end position="83"/>
    </location>
</feature>
<dbReference type="Proteomes" id="UP001204144">
    <property type="component" value="Unassembled WGS sequence"/>
</dbReference>
<feature type="transmembrane region" description="Helical" evidence="1">
    <location>
        <begin position="92"/>
        <end position="112"/>
    </location>
</feature>
<feature type="transmembrane region" description="Helical" evidence="1">
    <location>
        <begin position="118"/>
        <end position="135"/>
    </location>
</feature>
<gene>
    <name evidence="2" type="ORF">EGI31_07175</name>
</gene>
<protein>
    <submittedName>
        <fullName evidence="2">Uncharacterized protein</fullName>
    </submittedName>
</protein>
<reference evidence="2 3" key="1">
    <citation type="submission" date="2018-11" db="EMBL/GenBank/DDBJ databases">
        <title>Novel bacteria species description.</title>
        <authorList>
            <person name="Han J.-H."/>
        </authorList>
    </citation>
    <scope>NUCLEOTIDE SEQUENCE [LARGE SCALE GENOMIC DNA]</scope>
    <source>
        <strain evidence="2 3">KCTC23259</strain>
    </source>
</reference>
<evidence type="ECO:0000256" key="1">
    <source>
        <dbReference type="SAM" id="Phobius"/>
    </source>
</evidence>
<feature type="transmembrane region" description="Helical" evidence="1">
    <location>
        <begin position="285"/>
        <end position="304"/>
    </location>
</feature>
<evidence type="ECO:0000313" key="3">
    <source>
        <dbReference type="Proteomes" id="UP001204144"/>
    </source>
</evidence>
<feature type="transmembrane region" description="Helical" evidence="1">
    <location>
        <begin position="255"/>
        <end position="273"/>
    </location>
</feature>
<organism evidence="2 3">
    <name type="scientific">Lacihabitans soyangensis</name>
    <dbReference type="NCBI Taxonomy" id="869394"/>
    <lineage>
        <taxon>Bacteria</taxon>
        <taxon>Pseudomonadati</taxon>
        <taxon>Bacteroidota</taxon>
        <taxon>Cytophagia</taxon>
        <taxon>Cytophagales</taxon>
        <taxon>Leadbetterellaceae</taxon>
        <taxon>Lacihabitans</taxon>
    </lineage>
</organism>
<dbReference type="AlphaFoldDB" id="A0AAE3H2E9"/>
<feature type="transmembrane region" description="Helical" evidence="1">
    <location>
        <begin position="142"/>
        <end position="165"/>
    </location>
</feature>
<proteinExistence type="predicted"/>
<feature type="transmembrane region" description="Helical" evidence="1">
    <location>
        <begin position="206"/>
        <end position="225"/>
    </location>
</feature>
<keyword evidence="3" id="KW-1185">Reference proteome</keyword>
<evidence type="ECO:0000313" key="2">
    <source>
        <dbReference type="EMBL" id="MCP9762734.1"/>
    </source>
</evidence>
<feature type="transmembrane region" description="Helical" evidence="1">
    <location>
        <begin position="177"/>
        <end position="194"/>
    </location>
</feature>